<evidence type="ECO:0008006" key="8">
    <source>
        <dbReference type="Google" id="ProtNLM"/>
    </source>
</evidence>
<dbReference type="Proteomes" id="UP000310158">
    <property type="component" value="Unassembled WGS sequence"/>
</dbReference>
<dbReference type="PANTHER" id="PTHR10694:SF33">
    <property type="entry name" value="LYSINE-SPECIFIC DEMETHYLASE 5"/>
    <property type="match status" value="1"/>
</dbReference>
<feature type="region of interest" description="Disordered" evidence="3">
    <location>
        <begin position="1"/>
        <end position="39"/>
    </location>
</feature>
<feature type="domain" description="JmjN" evidence="5">
    <location>
        <begin position="183"/>
        <end position="224"/>
    </location>
</feature>
<dbReference type="InterPro" id="IPR001606">
    <property type="entry name" value="ARID_dom"/>
</dbReference>
<dbReference type="SMART" id="SM00545">
    <property type="entry name" value="JmjN"/>
    <property type="match status" value="1"/>
</dbReference>
<feature type="compositionally biased region" description="Basic residues" evidence="3">
    <location>
        <begin position="1"/>
        <end position="15"/>
    </location>
</feature>
<evidence type="ECO:0000259" key="5">
    <source>
        <dbReference type="PROSITE" id="PS51183"/>
    </source>
</evidence>
<dbReference type="GO" id="GO:0000785">
    <property type="term" value="C:chromatin"/>
    <property type="evidence" value="ECO:0007669"/>
    <property type="project" value="TreeGrafter"/>
</dbReference>
<dbReference type="AlphaFoldDB" id="A0A4S4M3M9"/>
<dbReference type="InterPro" id="IPR003349">
    <property type="entry name" value="JmjN"/>
</dbReference>
<dbReference type="FunFam" id="1.10.150.60:FF:000016">
    <property type="entry name" value="Putative Lysine-specific demethylase 5B"/>
    <property type="match status" value="1"/>
</dbReference>
<dbReference type="GO" id="GO:0006355">
    <property type="term" value="P:regulation of DNA-templated transcription"/>
    <property type="evidence" value="ECO:0007669"/>
    <property type="project" value="TreeGrafter"/>
</dbReference>
<feature type="region of interest" description="Disordered" evidence="3">
    <location>
        <begin position="95"/>
        <end position="123"/>
    </location>
</feature>
<dbReference type="SMART" id="SM01014">
    <property type="entry name" value="ARID"/>
    <property type="match status" value="1"/>
</dbReference>
<evidence type="ECO:0000256" key="1">
    <source>
        <dbReference type="ARBA" id="ARBA00022723"/>
    </source>
</evidence>
<sequence>MHKSPRGTPARRGKSPRVLVDSPTRPSGGPSAPLANTSSIDNITAIASTSEKPTSTFTSCLKIPVQGAVPITRPEPSAPQPATITNTTVTAAASNNSAAAPDAPAASSAAPTSRRAPRKSKTEALAALQTHANASDDGDQDMDVFSPSMESAQNGFIKDVRTTSPREIPGEGTKPRPFGLTNCPTYYPTKEEFRDPMAYVKKISETAREFGMCKVVPPEGWKVPFVTDTENFRFTTRLQRLNNIEASSRAKINYLEQLYRFHQQQGNNRVVVPTINNKPLDVWLLRKEVHALGGYEAVTKAKKWADLGRLLGYGGIPGLSTQMKNSYVRVVLPYEQFCERVRASPALASLTSAARDPQLRTHVNTQIVSKQAPVAQQQQSSQRARPSATPAVESPPSSPLTETSSPLSEPPDEADFGKGESLTKEQAAGKFLLSTA</sequence>
<dbReference type="OrthoDB" id="1678912at2759"/>
<comment type="caution">
    <text evidence="6">The sequence shown here is derived from an EMBL/GenBank/DDBJ whole genome shotgun (WGS) entry which is preliminary data.</text>
</comment>
<proteinExistence type="predicted"/>
<dbReference type="CDD" id="cd16100">
    <property type="entry name" value="ARID"/>
    <property type="match status" value="1"/>
</dbReference>
<evidence type="ECO:0000313" key="7">
    <source>
        <dbReference type="Proteomes" id="UP000310158"/>
    </source>
</evidence>
<reference evidence="6 7" key="1">
    <citation type="submission" date="2019-02" db="EMBL/GenBank/DDBJ databases">
        <title>Genome sequencing of the rare red list fungi Bondarzewia mesenterica.</title>
        <authorList>
            <person name="Buettner E."/>
            <person name="Kellner H."/>
        </authorList>
    </citation>
    <scope>NUCLEOTIDE SEQUENCE [LARGE SCALE GENOMIC DNA]</scope>
    <source>
        <strain evidence="6 7">DSM 108281</strain>
    </source>
</reference>
<evidence type="ECO:0000256" key="3">
    <source>
        <dbReference type="SAM" id="MobiDB-lite"/>
    </source>
</evidence>
<gene>
    <name evidence="6" type="ORF">EW146_g3371</name>
</gene>
<dbReference type="Pfam" id="PF01388">
    <property type="entry name" value="ARID"/>
    <property type="match status" value="1"/>
</dbReference>
<keyword evidence="1" id="KW-0479">Metal-binding</keyword>
<name>A0A4S4M3M9_9AGAM</name>
<accession>A0A4S4M3M9</accession>
<dbReference type="GO" id="GO:0046872">
    <property type="term" value="F:metal ion binding"/>
    <property type="evidence" value="ECO:0007669"/>
    <property type="project" value="UniProtKB-KW"/>
</dbReference>
<dbReference type="EMBL" id="SGPL01000112">
    <property type="protein sequence ID" value="THH17430.1"/>
    <property type="molecule type" value="Genomic_DNA"/>
</dbReference>
<dbReference type="PROSITE" id="PS51183">
    <property type="entry name" value="JMJN"/>
    <property type="match status" value="1"/>
</dbReference>
<dbReference type="PROSITE" id="PS51011">
    <property type="entry name" value="ARID"/>
    <property type="match status" value="1"/>
</dbReference>
<dbReference type="GO" id="GO:0005634">
    <property type="term" value="C:nucleus"/>
    <property type="evidence" value="ECO:0007669"/>
    <property type="project" value="TreeGrafter"/>
</dbReference>
<feature type="compositionally biased region" description="Low complexity" evidence="3">
    <location>
        <begin position="95"/>
        <end position="114"/>
    </location>
</feature>
<dbReference type="GO" id="GO:0003677">
    <property type="term" value="F:DNA binding"/>
    <property type="evidence" value="ECO:0007669"/>
    <property type="project" value="InterPro"/>
</dbReference>
<protein>
    <recommendedName>
        <fullName evidence="8">ARID domain-containing protein</fullName>
    </recommendedName>
</protein>
<evidence type="ECO:0000256" key="2">
    <source>
        <dbReference type="ARBA" id="ARBA00023004"/>
    </source>
</evidence>
<feature type="domain" description="ARID" evidence="4">
    <location>
        <begin position="248"/>
        <end position="339"/>
    </location>
</feature>
<evidence type="ECO:0000313" key="6">
    <source>
        <dbReference type="EMBL" id="THH17430.1"/>
    </source>
</evidence>
<dbReference type="PANTHER" id="PTHR10694">
    <property type="entry name" value="LYSINE-SPECIFIC DEMETHYLASE"/>
    <property type="match status" value="1"/>
</dbReference>
<keyword evidence="2" id="KW-0408">Iron</keyword>
<dbReference type="Pfam" id="PF02375">
    <property type="entry name" value="JmjN"/>
    <property type="match status" value="1"/>
</dbReference>
<keyword evidence="7" id="KW-1185">Reference proteome</keyword>
<organism evidence="6 7">
    <name type="scientific">Bondarzewia mesenterica</name>
    <dbReference type="NCBI Taxonomy" id="1095465"/>
    <lineage>
        <taxon>Eukaryota</taxon>
        <taxon>Fungi</taxon>
        <taxon>Dikarya</taxon>
        <taxon>Basidiomycota</taxon>
        <taxon>Agaricomycotina</taxon>
        <taxon>Agaricomycetes</taxon>
        <taxon>Russulales</taxon>
        <taxon>Bondarzewiaceae</taxon>
        <taxon>Bondarzewia</taxon>
    </lineage>
</organism>
<feature type="compositionally biased region" description="Low complexity" evidence="3">
    <location>
        <begin position="368"/>
        <end position="388"/>
    </location>
</feature>
<dbReference type="SUPFAM" id="SSF46774">
    <property type="entry name" value="ARID-like"/>
    <property type="match status" value="1"/>
</dbReference>
<dbReference type="InterPro" id="IPR036431">
    <property type="entry name" value="ARID_dom_sf"/>
</dbReference>
<feature type="region of interest" description="Disordered" evidence="3">
    <location>
        <begin position="366"/>
        <end position="436"/>
    </location>
</feature>
<feature type="region of interest" description="Disordered" evidence="3">
    <location>
        <begin position="162"/>
        <end position="182"/>
    </location>
</feature>
<evidence type="ECO:0000259" key="4">
    <source>
        <dbReference type="PROSITE" id="PS51011"/>
    </source>
</evidence>
<dbReference type="GO" id="GO:0034647">
    <property type="term" value="F:histone H3K4me/H3K4me2/H3K4me3 demethylase activity"/>
    <property type="evidence" value="ECO:0007669"/>
    <property type="project" value="TreeGrafter"/>
</dbReference>
<dbReference type="SMART" id="SM00501">
    <property type="entry name" value="BRIGHT"/>
    <property type="match status" value="1"/>
</dbReference>
<dbReference type="Gene3D" id="1.10.150.60">
    <property type="entry name" value="ARID DNA-binding domain"/>
    <property type="match status" value="1"/>
</dbReference>